<accession>A0AAI9TKC3</accession>
<feature type="region of interest" description="Disordered" evidence="1">
    <location>
        <begin position="49"/>
        <end position="75"/>
    </location>
</feature>
<organism evidence="2 3">
    <name type="scientific">Penicillium thymicola</name>
    <dbReference type="NCBI Taxonomy" id="293382"/>
    <lineage>
        <taxon>Eukaryota</taxon>
        <taxon>Fungi</taxon>
        <taxon>Dikarya</taxon>
        <taxon>Ascomycota</taxon>
        <taxon>Pezizomycotina</taxon>
        <taxon>Eurotiomycetes</taxon>
        <taxon>Eurotiomycetidae</taxon>
        <taxon>Eurotiales</taxon>
        <taxon>Aspergillaceae</taxon>
        <taxon>Penicillium</taxon>
    </lineage>
</organism>
<evidence type="ECO:0000313" key="2">
    <source>
        <dbReference type="EMBL" id="KAJ9488708.1"/>
    </source>
</evidence>
<evidence type="ECO:0000256" key="1">
    <source>
        <dbReference type="SAM" id="MobiDB-lite"/>
    </source>
</evidence>
<proteinExistence type="predicted"/>
<name>A0AAI9TKC3_PENTH</name>
<dbReference type="AlphaFoldDB" id="A0AAI9TKC3"/>
<keyword evidence="3" id="KW-1185">Reference proteome</keyword>
<sequence>MSFHQDRGHYAKSFPLARSVTSTKLVLGGNLETPQDLLLFPTSLLRLPSSEESHQHVSTDDLQSTFESRDEFEST</sequence>
<protein>
    <submittedName>
        <fullName evidence="2">Uncharacterized protein</fullName>
    </submittedName>
</protein>
<comment type="caution">
    <text evidence="2">The sequence shown here is derived from an EMBL/GenBank/DDBJ whole genome shotgun (WGS) entry which is preliminary data.</text>
</comment>
<dbReference type="Proteomes" id="UP001227192">
    <property type="component" value="Unassembled WGS sequence"/>
</dbReference>
<reference evidence="2" key="2">
    <citation type="journal article" date="2016" name="Fungal Biol.">
        <title>Ochratoxin A production by Penicillium thymicola.</title>
        <authorList>
            <person name="Nguyen H.D.T."/>
            <person name="McMullin D.R."/>
            <person name="Ponomareva E."/>
            <person name="Riley R."/>
            <person name="Pomraning K.R."/>
            <person name="Baker S.E."/>
            <person name="Seifert K.A."/>
        </authorList>
    </citation>
    <scope>NUCLEOTIDE SEQUENCE</scope>
    <source>
        <strain evidence="2">DAOM 180753</strain>
    </source>
</reference>
<gene>
    <name evidence="2" type="ORF">VN97_g4570</name>
</gene>
<reference evidence="2" key="1">
    <citation type="submission" date="2015-06" db="EMBL/GenBank/DDBJ databases">
        <authorList>
            <person name="Nguyen H."/>
        </authorList>
    </citation>
    <scope>NUCLEOTIDE SEQUENCE</scope>
    <source>
        <strain evidence="2">DAOM 180753</strain>
    </source>
</reference>
<evidence type="ECO:0000313" key="3">
    <source>
        <dbReference type="Proteomes" id="UP001227192"/>
    </source>
</evidence>
<feature type="compositionally biased region" description="Basic and acidic residues" evidence="1">
    <location>
        <begin position="49"/>
        <end position="59"/>
    </location>
</feature>
<dbReference type="EMBL" id="LACB01000108">
    <property type="protein sequence ID" value="KAJ9488708.1"/>
    <property type="molecule type" value="Genomic_DNA"/>
</dbReference>